<organism evidence="5 6">
    <name type="scientific">Cyclobacterium lianum</name>
    <dbReference type="NCBI Taxonomy" id="388280"/>
    <lineage>
        <taxon>Bacteria</taxon>
        <taxon>Pseudomonadati</taxon>
        <taxon>Bacteroidota</taxon>
        <taxon>Cytophagia</taxon>
        <taxon>Cytophagales</taxon>
        <taxon>Cyclobacteriaceae</taxon>
        <taxon>Cyclobacterium</taxon>
    </lineage>
</organism>
<dbReference type="InterPro" id="IPR018062">
    <property type="entry name" value="HTH_AraC-typ_CS"/>
</dbReference>
<keyword evidence="1" id="KW-0805">Transcription regulation</keyword>
<accession>A0A1M7QUM4</accession>
<dbReference type="InterPro" id="IPR011051">
    <property type="entry name" value="RmlC_Cupin_sf"/>
</dbReference>
<dbReference type="InterPro" id="IPR013096">
    <property type="entry name" value="Cupin_2"/>
</dbReference>
<dbReference type="SUPFAM" id="SSF51182">
    <property type="entry name" value="RmlC-like cupins"/>
    <property type="match status" value="1"/>
</dbReference>
<dbReference type="Proteomes" id="UP000184513">
    <property type="component" value="Unassembled WGS sequence"/>
</dbReference>
<dbReference type="OrthoDB" id="792101at2"/>
<protein>
    <submittedName>
        <fullName evidence="5">AraC-type DNA-binding protein</fullName>
    </submittedName>
</protein>
<keyword evidence="2 5" id="KW-0238">DNA-binding</keyword>
<dbReference type="InterPro" id="IPR009057">
    <property type="entry name" value="Homeodomain-like_sf"/>
</dbReference>
<dbReference type="AlphaFoldDB" id="A0A1M7QUM4"/>
<keyword evidence="3" id="KW-0804">Transcription</keyword>
<dbReference type="GO" id="GO:0003700">
    <property type="term" value="F:DNA-binding transcription factor activity"/>
    <property type="evidence" value="ECO:0007669"/>
    <property type="project" value="InterPro"/>
</dbReference>
<dbReference type="Pfam" id="PF07883">
    <property type="entry name" value="Cupin_2"/>
    <property type="match status" value="1"/>
</dbReference>
<dbReference type="EMBL" id="FRCY01000025">
    <property type="protein sequence ID" value="SHN35170.1"/>
    <property type="molecule type" value="Genomic_DNA"/>
</dbReference>
<name>A0A1M7QUM4_9BACT</name>
<dbReference type="Gene3D" id="1.10.10.60">
    <property type="entry name" value="Homeodomain-like"/>
    <property type="match status" value="2"/>
</dbReference>
<dbReference type="STRING" id="388280.SAMN04488057_12513"/>
<dbReference type="GO" id="GO:0043565">
    <property type="term" value="F:sequence-specific DNA binding"/>
    <property type="evidence" value="ECO:0007669"/>
    <property type="project" value="InterPro"/>
</dbReference>
<dbReference type="CDD" id="cd06976">
    <property type="entry name" value="cupin_MtlR-like_N"/>
    <property type="match status" value="1"/>
</dbReference>
<evidence type="ECO:0000256" key="3">
    <source>
        <dbReference type="ARBA" id="ARBA00023163"/>
    </source>
</evidence>
<evidence type="ECO:0000259" key="4">
    <source>
        <dbReference type="PROSITE" id="PS01124"/>
    </source>
</evidence>
<evidence type="ECO:0000313" key="6">
    <source>
        <dbReference type="Proteomes" id="UP000184513"/>
    </source>
</evidence>
<keyword evidence="6" id="KW-1185">Reference proteome</keyword>
<dbReference type="Gene3D" id="2.60.120.10">
    <property type="entry name" value="Jelly Rolls"/>
    <property type="match status" value="1"/>
</dbReference>
<dbReference type="InterPro" id="IPR014710">
    <property type="entry name" value="RmlC-like_jellyroll"/>
</dbReference>
<dbReference type="PANTHER" id="PTHR43280:SF27">
    <property type="entry name" value="TRANSCRIPTIONAL REGULATOR MTLR"/>
    <property type="match status" value="1"/>
</dbReference>
<dbReference type="PROSITE" id="PS00041">
    <property type="entry name" value="HTH_ARAC_FAMILY_1"/>
    <property type="match status" value="1"/>
</dbReference>
<dbReference type="SUPFAM" id="SSF46689">
    <property type="entry name" value="Homeodomain-like"/>
    <property type="match status" value="2"/>
</dbReference>
<dbReference type="Pfam" id="PF12833">
    <property type="entry name" value="HTH_18"/>
    <property type="match status" value="1"/>
</dbReference>
<dbReference type="RefSeq" id="WP_073098308.1">
    <property type="nucleotide sequence ID" value="NZ_FRCY01000025.1"/>
</dbReference>
<dbReference type="SMART" id="SM00342">
    <property type="entry name" value="HTH_ARAC"/>
    <property type="match status" value="1"/>
</dbReference>
<sequence>MKKAFQKSRIPEQNAFVVKELIAPNFDKNWHFHPEYQLFMVLKGKGTRFVGDDMRRFREQDLVFTGPNLPHLWRNDQEYFDKDSRLMTHGIVVYFPENFIGQDLLEKEEFEELQGLLGKASLGLEIHGATNLQIRPLLGRLLEQKGLEKVIGLLNILLLMARSTEVNPIVQTGYINANKESEKDRMSKVYAFVMDHFQRPIKLDEVANLINMSSSSFSRYFRSRMNKSFSDFLSEVRISHACKLLHKENLNISEVSYESGFNTLSNFNRQFKEKMNMTPLAYKKDFIHRFD</sequence>
<evidence type="ECO:0000256" key="2">
    <source>
        <dbReference type="ARBA" id="ARBA00023125"/>
    </source>
</evidence>
<reference evidence="5 6" key="1">
    <citation type="submission" date="2016-11" db="EMBL/GenBank/DDBJ databases">
        <authorList>
            <person name="Jaros S."/>
            <person name="Januszkiewicz K."/>
            <person name="Wedrychowicz H."/>
        </authorList>
    </citation>
    <scope>NUCLEOTIDE SEQUENCE [LARGE SCALE GENOMIC DNA]</scope>
    <source>
        <strain evidence="5 6">CGMCC 1.6102</strain>
    </source>
</reference>
<dbReference type="InterPro" id="IPR018060">
    <property type="entry name" value="HTH_AraC"/>
</dbReference>
<proteinExistence type="predicted"/>
<gene>
    <name evidence="5" type="ORF">SAMN04488057_12513</name>
</gene>
<evidence type="ECO:0000256" key="1">
    <source>
        <dbReference type="ARBA" id="ARBA00023015"/>
    </source>
</evidence>
<feature type="domain" description="HTH araC/xylS-type" evidence="4">
    <location>
        <begin position="187"/>
        <end position="285"/>
    </location>
</feature>
<evidence type="ECO:0000313" key="5">
    <source>
        <dbReference type="EMBL" id="SHN35170.1"/>
    </source>
</evidence>
<dbReference type="PANTHER" id="PTHR43280">
    <property type="entry name" value="ARAC-FAMILY TRANSCRIPTIONAL REGULATOR"/>
    <property type="match status" value="1"/>
</dbReference>
<dbReference type="PROSITE" id="PS01124">
    <property type="entry name" value="HTH_ARAC_FAMILY_2"/>
    <property type="match status" value="1"/>
</dbReference>